<evidence type="ECO:0000313" key="1">
    <source>
        <dbReference type="EMBL" id="GIY86438.1"/>
    </source>
</evidence>
<organism evidence="1 2">
    <name type="scientific">Caerostris darwini</name>
    <dbReference type="NCBI Taxonomy" id="1538125"/>
    <lineage>
        <taxon>Eukaryota</taxon>
        <taxon>Metazoa</taxon>
        <taxon>Ecdysozoa</taxon>
        <taxon>Arthropoda</taxon>
        <taxon>Chelicerata</taxon>
        <taxon>Arachnida</taxon>
        <taxon>Araneae</taxon>
        <taxon>Araneomorphae</taxon>
        <taxon>Entelegynae</taxon>
        <taxon>Araneoidea</taxon>
        <taxon>Araneidae</taxon>
        <taxon>Caerostris</taxon>
    </lineage>
</organism>
<protein>
    <submittedName>
        <fullName evidence="1">Uncharacterized protein</fullName>
    </submittedName>
</protein>
<gene>
    <name evidence="1" type="ORF">CDAR_244841</name>
</gene>
<reference evidence="1 2" key="1">
    <citation type="submission" date="2021-06" db="EMBL/GenBank/DDBJ databases">
        <title>Caerostris darwini draft genome.</title>
        <authorList>
            <person name="Kono N."/>
            <person name="Arakawa K."/>
        </authorList>
    </citation>
    <scope>NUCLEOTIDE SEQUENCE [LARGE SCALE GENOMIC DNA]</scope>
</reference>
<dbReference type="AlphaFoldDB" id="A0AAV4WVX2"/>
<name>A0AAV4WVX2_9ARAC</name>
<dbReference type="Proteomes" id="UP001054837">
    <property type="component" value="Unassembled WGS sequence"/>
</dbReference>
<proteinExistence type="predicted"/>
<comment type="caution">
    <text evidence="1">The sequence shown here is derived from an EMBL/GenBank/DDBJ whole genome shotgun (WGS) entry which is preliminary data.</text>
</comment>
<evidence type="ECO:0000313" key="2">
    <source>
        <dbReference type="Proteomes" id="UP001054837"/>
    </source>
</evidence>
<dbReference type="EMBL" id="BPLQ01015196">
    <property type="protein sequence ID" value="GIY86438.1"/>
    <property type="molecule type" value="Genomic_DNA"/>
</dbReference>
<keyword evidence="2" id="KW-1185">Reference proteome</keyword>
<accession>A0AAV4WVX2</accession>
<sequence length="90" mass="9686">MQSPKCSPKPVSGSSLEPAAFDCHILSCLAERLLQAQRVAVQERPRAADVLWHGQHQLDVRGGTAAAQQGDSAHLQAGRPLQALLQHRMG</sequence>